<keyword evidence="1" id="KW-0472">Membrane</keyword>
<organism evidence="2 3">
    <name type="scientific">Polarella glacialis</name>
    <name type="common">Dinoflagellate</name>
    <dbReference type="NCBI Taxonomy" id="89957"/>
    <lineage>
        <taxon>Eukaryota</taxon>
        <taxon>Sar</taxon>
        <taxon>Alveolata</taxon>
        <taxon>Dinophyceae</taxon>
        <taxon>Suessiales</taxon>
        <taxon>Suessiaceae</taxon>
        <taxon>Polarella</taxon>
    </lineage>
</organism>
<feature type="transmembrane region" description="Helical" evidence="1">
    <location>
        <begin position="112"/>
        <end position="130"/>
    </location>
</feature>
<accession>A0A813G7S8</accession>
<feature type="transmembrane region" description="Helical" evidence="1">
    <location>
        <begin position="87"/>
        <end position="105"/>
    </location>
</feature>
<proteinExistence type="predicted"/>
<feature type="transmembrane region" description="Helical" evidence="1">
    <location>
        <begin position="188"/>
        <end position="208"/>
    </location>
</feature>
<dbReference type="Proteomes" id="UP000654075">
    <property type="component" value="Unassembled WGS sequence"/>
</dbReference>
<dbReference type="AlphaFoldDB" id="A0A813G7S8"/>
<sequence>MANSAAWVTTIAAPFLVWVSMESLQNPNSENTSEVIVAASAVASLSALWLAAWAAMQKNAMSALIAWAVAFLIAFVGDVANSSLRSWTQHLVLLDVACFTGMLFVSRQPSQWLWYVLPGLWVAAVGSSGASFSNSWTAAAVLGVALMVAPHLGLRAGEPEPHANLELVGMAWLAAGAVLGIYQVAGVAGQICAVLCVVIAGVVQLVMGLSWATRESWRRIAGLLSVSLGILLGAGATEGFIQSIILILGSLLAIALAVLVAAHSQRPQDAHGPGMELQGLMDSRSMLVADVEHVDQVL</sequence>
<feature type="transmembrane region" description="Helical" evidence="1">
    <location>
        <begin position="37"/>
        <end position="56"/>
    </location>
</feature>
<evidence type="ECO:0000256" key="1">
    <source>
        <dbReference type="SAM" id="Phobius"/>
    </source>
</evidence>
<protein>
    <submittedName>
        <fullName evidence="2">Uncharacterized protein</fullName>
    </submittedName>
</protein>
<keyword evidence="3" id="KW-1185">Reference proteome</keyword>
<gene>
    <name evidence="2" type="ORF">PGLA1383_LOCUS38661</name>
</gene>
<keyword evidence="1" id="KW-1133">Transmembrane helix</keyword>
<keyword evidence="1" id="KW-0812">Transmembrane</keyword>
<reference evidence="2" key="1">
    <citation type="submission" date="2021-02" db="EMBL/GenBank/DDBJ databases">
        <authorList>
            <person name="Dougan E. K."/>
            <person name="Rhodes N."/>
            <person name="Thang M."/>
            <person name="Chan C."/>
        </authorList>
    </citation>
    <scope>NUCLEOTIDE SEQUENCE</scope>
</reference>
<feature type="transmembrane region" description="Helical" evidence="1">
    <location>
        <begin position="165"/>
        <end position="182"/>
    </location>
</feature>
<evidence type="ECO:0000313" key="3">
    <source>
        <dbReference type="Proteomes" id="UP000654075"/>
    </source>
</evidence>
<feature type="transmembrane region" description="Helical" evidence="1">
    <location>
        <begin position="63"/>
        <end position="81"/>
    </location>
</feature>
<feature type="transmembrane region" description="Helical" evidence="1">
    <location>
        <begin position="220"/>
        <end position="237"/>
    </location>
</feature>
<name>A0A813G7S8_POLGL</name>
<evidence type="ECO:0000313" key="2">
    <source>
        <dbReference type="EMBL" id="CAE8621138.1"/>
    </source>
</evidence>
<feature type="transmembrane region" description="Helical" evidence="1">
    <location>
        <begin position="243"/>
        <end position="262"/>
    </location>
</feature>
<dbReference type="EMBL" id="CAJNNV010027653">
    <property type="protein sequence ID" value="CAE8621138.1"/>
    <property type="molecule type" value="Genomic_DNA"/>
</dbReference>
<feature type="transmembrane region" description="Helical" evidence="1">
    <location>
        <begin position="136"/>
        <end position="153"/>
    </location>
</feature>
<comment type="caution">
    <text evidence="2">The sequence shown here is derived from an EMBL/GenBank/DDBJ whole genome shotgun (WGS) entry which is preliminary data.</text>
</comment>